<comment type="caution">
    <text evidence="1">The sequence shown here is derived from an EMBL/GenBank/DDBJ whole genome shotgun (WGS) entry which is preliminary data.</text>
</comment>
<evidence type="ECO:0000313" key="2">
    <source>
        <dbReference type="Proteomes" id="UP000198211"/>
    </source>
</evidence>
<accession>A0A225VUM1</accession>
<gene>
    <name evidence="1" type="ORF">PHMEG_00018552</name>
</gene>
<dbReference type="EMBL" id="NBNE01003003">
    <property type="protein sequence ID" value="OWZ08844.1"/>
    <property type="molecule type" value="Genomic_DNA"/>
</dbReference>
<dbReference type="OrthoDB" id="125640at2759"/>
<evidence type="ECO:0000313" key="1">
    <source>
        <dbReference type="EMBL" id="OWZ08844.1"/>
    </source>
</evidence>
<sequence>MKRNHGVVKAARTLEQERHEQYYRKFGLSESPGMTVVEAAAKTHVDRSIFFRWKAQTQNLETGASETPNACYTEPRKRAAMYVRKSGLEKQLLYWVIEMRKNCFCVSMHCLLLILARFDPTASARRARVGNVSFLKRFSKWKAVPVLTIKKSFIRPGKTPYGPRDKENKFRVGQVSGVEAPVGDLVWIHNPPRGKNATKFVHQWQGYFALSNLLATKTSATTGGQERQNLEGNCHVLFLVSYHYPEPFLTQVTLAIDEELR</sequence>
<protein>
    <submittedName>
        <fullName evidence="1">Uncharacterized protein</fullName>
    </submittedName>
</protein>
<proteinExistence type="predicted"/>
<name>A0A225VUM1_9STRA</name>
<dbReference type="AlphaFoldDB" id="A0A225VUM1"/>
<reference evidence="2" key="1">
    <citation type="submission" date="2017-03" db="EMBL/GenBank/DDBJ databases">
        <title>Phytopthora megakarya and P. palmivora, two closely related causual agents of cacao black pod achieved similar genome size and gene model numbers by different mechanisms.</title>
        <authorList>
            <person name="Ali S."/>
            <person name="Shao J."/>
            <person name="Larry D.J."/>
            <person name="Kronmiller B."/>
            <person name="Shen D."/>
            <person name="Strem M.D."/>
            <person name="Melnick R.L."/>
            <person name="Guiltinan M.J."/>
            <person name="Tyler B.M."/>
            <person name="Meinhardt L.W."/>
            <person name="Bailey B.A."/>
        </authorList>
    </citation>
    <scope>NUCLEOTIDE SEQUENCE [LARGE SCALE GENOMIC DNA]</scope>
    <source>
        <strain evidence="2">zdho120</strain>
    </source>
</reference>
<organism evidence="1 2">
    <name type="scientific">Phytophthora megakarya</name>
    <dbReference type="NCBI Taxonomy" id="4795"/>
    <lineage>
        <taxon>Eukaryota</taxon>
        <taxon>Sar</taxon>
        <taxon>Stramenopiles</taxon>
        <taxon>Oomycota</taxon>
        <taxon>Peronosporomycetes</taxon>
        <taxon>Peronosporales</taxon>
        <taxon>Peronosporaceae</taxon>
        <taxon>Phytophthora</taxon>
    </lineage>
</organism>
<dbReference type="Proteomes" id="UP000198211">
    <property type="component" value="Unassembled WGS sequence"/>
</dbReference>
<keyword evidence="2" id="KW-1185">Reference proteome</keyword>